<sequence>MPGRKGLQADRRTQVDEQKRFTCAAERFSDPLVRLIIYDMHPEQQLKRVEGQVFSERCHLDAALAANEAGVASACSR</sequence>
<organism evidence="1 2">
    <name type="scientific">Liparis tanakae</name>
    <name type="common">Tanaka's snailfish</name>
    <dbReference type="NCBI Taxonomy" id="230148"/>
    <lineage>
        <taxon>Eukaryota</taxon>
        <taxon>Metazoa</taxon>
        <taxon>Chordata</taxon>
        <taxon>Craniata</taxon>
        <taxon>Vertebrata</taxon>
        <taxon>Euteleostomi</taxon>
        <taxon>Actinopterygii</taxon>
        <taxon>Neopterygii</taxon>
        <taxon>Teleostei</taxon>
        <taxon>Neoteleostei</taxon>
        <taxon>Acanthomorphata</taxon>
        <taxon>Eupercaria</taxon>
        <taxon>Perciformes</taxon>
        <taxon>Cottioidei</taxon>
        <taxon>Cottales</taxon>
        <taxon>Liparidae</taxon>
        <taxon>Liparis</taxon>
    </lineage>
</organism>
<name>A0A4Z2HSS2_9TELE</name>
<accession>A0A4Z2HSS2</accession>
<keyword evidence="2" id="KW-1185">Reference proteome</keyword>
<proteinExistence type="predicted"/>
<dbReference type="Proteomes" id="UP000314294">
    <property type="component" value="Unassembled WGS sequence"/>
</dbReference>
<evidence type="ECO:0000313" key="2">
    <source>
        <dbReference type="Proteomes" id="UP000314294"/>
    </source>
</evidence>
<protein>
    <submittedName>
        <fullName evidence="1">Uncharacterized protein</fullName>
    </submittedName>
</protein>
<dbReference type="EMBL" id="SRLO01000195">
    <property type="protein sequence ID" value="TNN68054.1"/>
    <property type="molecule type" value="Genomic_DNA"/>
</dbReference>
<reference evidence="1 2" key="1">
    <citation type="submission" date="2019-03" db="EMBL/GenBank/DDBJ databases">
        <title>First draft genome of Liparis tanakae, snailfish: a comprehensive survey of snailfish specific genes.</title>
        <authorList>
            <person name="Kim W."/>
            <person name="Song I."/>
            <person name="Jeong J.-H."/>
            <person name="Kim D."/>
            <person name="Kim S."/>
            <person name="Ryu S."/>
            <person name="Song J.Y."/>
            <person name="Lee S.K."/>
        </authorList>
    </citation>
    <scope>NUCLEOTIDE SEQUENCE [LARGE SCALE GENOMIC DNA]</scope>
    <source>
        <tissue evidence="1">Muscle</tissue>
    </source>
</reference>
<gene>
    <name evidence="1" type="ORF">EYF80_021699</name>
</gene>
<comment type="caution">
    <text evidence="1">The sequence shown here is derived from an EMBL/GenBank/DDBJ whole genome shotgun (WGS) entry which is preliminary data.</text>
</comment>
<dbReference type="AlphaFoldDB" id="A0A4Z2HSS2"/>
<evidence type="ECO:0000313" key="1">
    <source>
        <dbReference type="EMBL" id="TNN68054.1"/>
    </source>
</evidence>